<keyword evidence="2" id="KW-1185">Reference proteome</keyword>
<protein>
    <submittedName>
        <fullName evidence="1">Uncharacterized protein</fullName>
    </submittedName>
</protein>
<dbReference type="Proteomes" id="UP000249762">
    <property type="component" value="Unassembled WGS sequence"/>
</dbReference>
<evidence type="ECO:0000313" key="2">
    <source>
        <dbReference type="Proteomes" id="UP000249762"/>
    </source>
</evidence>
<gene>
    <name evidence="1" type="ORF">DNK47_02435</name>
</gene>
<evidence type="ECO:0000313" key="1">
    <source>
        <dbReference type="EMBL" id="RAO94945.1"/>
    </source>
</evidence>
<comment type="caution">
    <text evidence="1">The sequence shown here is derived from an EMBL/GenBank/DDBJ whole genome shotgun (WGS) entry which is preliminary data.</text>
</comment>
<organism evidence="1 2">
    <name type="scientific">Mycoplasma wenyonii</name>
    <dbReference type="NCBI Taxonomy" id="65123"/>
    <lineage>
        <taxon>Bacteria</taxon>
        <taxon>Bacillati</taxon>
        <taxon>Mycoplasmatota</taxon>
        <taxon>Mollicutes</taxon>
        <taxon>Mycoplasmataceae</taxon>
        <taxon>Mycoplasma</taxon>
    </lineage>
</organism>
<sequence length="232" mass="26023">MIGALPKLSLFLSGVGVIGGTQFASLSSAKDPNLTTFESVQEDTQHKTSLETPTQPLSQEPATTNFVITVETQNQTLEPQLTRETIPEESPKGNCSIIDDLEQVIKELELTTPYIAVFCKIEGYSGFDILGDKWTGLLPLSLLKQDKWGFEKGREMNIMAKTDHAETENEGDYEETEEVATFDTVFSSQQFIYPEIIGSWDYGSEEYDGKLVDFVTLKKLQTKEKIYFVHVD</sequence>
<accession>A0A328PMJ2</accession>
<dbReference type="AlphaFoldDB" id="A0A328PMJ2"/>
<dbReference type="EMBL" id="QKVO01000010">
    <property type="protein sequence ID" value="RAO94945.1"/>
    <property type="molecule type" value="Genomic_DNA"/>
</dbReference>
<proteinExistence type="predicted"/>
<reference evidence="2" key="1">
    <citation type="submission" date="2018-06" db="EMBL/GenBank/DDBJ databases">
        <authorList>
            <person name="Martinez Ocampo F."/>
            <person name="Quiroz Castaneda R.E."/>
            <person name="Rojas Lopez X."/>
        </authorList>
    </citation>
    <scope>NUCLEOTIDE SEQUENCE [LARGE SCALE GENOMIC DNA]</scope>
    <source>
        <strain evidence="2">INIFAP02</strain>
    </source>
</reference>
<name>A0A328PMJ2_9MOLU</name>